<protein>
    <submittedName>
        <fullName evidence="1">Uncharacterized protein</fullName>
    </submittedName>
</protein>
<gene>
    <name evidence="1" type="ORF">CSSPTR1EN2_LOCUS3794</name>
</gene>
<keyword evidence="2" id="KW-1185">Reference proteome</keyword>
<evidence type="ECO:0000313" key="1">
    <source>
        <dbReference type="EMBL" id="CAK9197077.1"/>
    </source>
</evidence>
<name>A0ABP0TIP6_9BRYO</name>
<proteinExistence type="predicted"/>
<sequence>MDVVEEEVCIEGKERDVVWRGPAAASSRVSSSSPPLQRILRLSSTFPSACLTFARRSCFAVAGMQANIAGYSSKLAKDAIPTSQFRGVAEDTIASILFTTNKFRPARTALSHSLSLSRDMLDCVRYYYSSHKIPRALSLSRFSILSTVHKNAFSIGLSGFPGDDKILPAL</sequence>
<dbReference type="EMBL" id="OZ019903">
    <property type="protein sequence ID" value="CAK9197077.1"/>
    <property type="molecule type" value="Genomic_DNA"/>
</dbReference>
<accession>A0ABP0TIP6</accession>
<reference evidence="1" key="1">
    <citation type="submission" date="2024-02" db="EMBL/GenBank/DDBJ databases">
        <authorList>
            <consortium name="ELIXIR-Norway"/>
            <consortium name="Elixir Norway"/>
        </authorList>
    </citation>
    <scope>NUCLEOTIDE SEQUENCE</scope>
</reference>
<evidence type="ECO:0000313" key="2">
    <source>
        <dbReference type="Proteomes" id="UP001497512"/>
    </source>
</evidence>
<dbReference type="Proteomes" id="UP001497512">
    <property type="component" value="Chromosome 11"/>
</dbReference>
<organism evidence="1 2">
    <name type="scientific">Sphagnum troendelagicum</name>
    <dbReference type="NCBI Taxonomy" id="128251"/>
    <lineage>
        <taxon>Eukaryota</taxon>
        <taxon>Viridiplantae</taxon>
        <taxon>Streptophyta</taxon>
        <taxon>Embryophyta</taxon>
        <taxon>Bryophyta</taxon>
        <taxon>Sphagnophytina</taxon>
        <taxon>Sphagnopsida</taxon>
        <taxon>Sphagnales</taxon>
        <taxon>Sphagnaceae</taxon>
        <taxon>Sphagnum</taxon>
    </lineage>
</organism>